<feature type="region of interest" description="Disordered" evidence="1">
    <location>
        <begin position="115"/>
        <end position="136"/>
    </location>
</feature>
<name>A0A1I8IDF9_9PLAT</name>
<feature type="compositionally biased region" description="Low complexity" evidence="1">
    <location>
        <begin position="1418"/>
        <end position="1429"/>
    </location>
</feature>
<feature type="compositionally biased region" description="Acidic residues" evidence="1">
    <location>
        <begin position="217"/>
        <end position="230"/>
    </location>
</feature>
<feature type="region of interest" description="Disordered" evidence="1">
    <location>
        <begin position="1405"/>
        <end position="1429"/>
    </location>
</feature>
<sequence length="1429" mass="158364">MNQQSRASSRSSTRSPKAMYIMMSETPRDYSAIGQLGKQEPSLFSGHPGRRNQLVPDSSILQLKRASPFKQAVQGSRLQVRKESRGQSEKPPMHPGEGLMAKTEISVDRVRKQILQDEEPTNPGSRKSSGRLQKGHLQPMRLARVHGPSMQQCCGILPQKAVNIFGVTATVQRHGQIIANLDSTRQMYQALMSQYATAAAPAPGGSMHRTSIASEEELDDSGDFVSDDELQTGRGGGGGGDKTTSESGTHRGVHFSAPGSLELPAGHAVHFDAPVDANVPALQLVHFFAPGPLELPAGHAVHLDAPVDDANVPALQLVHFFAPGPLELPAGHAIHFDAPVDGECPGHAAGALLRTWSARATQQDIRWYTSSHLRHSSYQQDIRYISMLQLTTRMSRPCSWCTSSHLVRSSYQQDIRCISMLQLTTRMFRPCSWCTSSSHLIRSSYQQDIRYISMLQLTTQMFRPCSWCTSSHLVRSSYQQDIRYISMLQLTTRMFRTCSWCTSSHLIRSSYQQDIRVHFDAPVDDANVPALQLVHFFAPDPLELPAGHSVHFDAPVDDANVRGLAAVDDANVPDLQLVHFFAPGPLELPAGHSYISMLQLTTQNVPDLQLVHFFAPDPLELPAGHSVHFDAPVDDANVPALQLVHFFAPGPLELPAGHSVHFDAPVDDANVPDLQLVHFFAPGPLELPAGHSVHFDAPVDDANVPDLQLVHFFAPDPLELPAGHSYISMLQLTTQMFRPCSWCTSSHLVHLSYQQDIRYISMLQLTTRNVPDLQLVHFFAPDRSSYQQDIRWCTSSHLIRSSYQQDIRYISMLQLTTQMFRAAALLCTSSLELPAGHSVHFDAPVDDANVPACSWHFFAPGPLELPAGHRYISMLQLTTQMFRPCSWCTSPHLVHSSFQQDIFCSWLDRPERRSYQRSTEHRSRRQRSQRIRPCSWCTLPHLRHSSCQRNTCCNLLLRLHWQSIQLNTGCRSMIRLLRRMSRACSWYNALHLVHSSCLSDTECSQLLKSLITEFAMLPSSCLMRGAVLFVLEALGGSDRAVDAASHGEAASIMASSTRVTRACHLEACGQTIQEILLITRRKCERTVKRYLSRRRDRSLYRASLAVDKALNHAVSETNSTVFHFSEVAVAAAPLLHRLWFSRERIWKLIHLTSTVSNQLFRASALVATRLETRCRQCGATSAALPPERRLFAHGQELQTAGPPKPFACQPPLMYQEFLQQNSAVSTPRSCGEGPSSSPPADAEDEAEVSEIASTDEAQAPRIWGSSITVSAPAPPPPPLGARDIDPGDIHDEDWELRPPVVLLPGGRDRGGGYRRSHLAASDDENDFSSEYLDEEGASIEPSDQTAVPTAAHNARNPTWRLALTRAQPALAHSVADFEAAAMRAAERAADAAAADRRYVFVAQTSATSRTEQDEAAGQRRAAQRQQPRD</sequence>
<feature type="region of interest" description="Disordered" evidence="1">
    <location>
        <begin position="217"/>
        <end position="252"/>
    </location>
</feature>
<feature type="region of interest" description="Disordered" evidence="1">
    <location>
        <begin position="36"/>
        <end position="56"/>
    </location>
</feature>
<feature type="region of interest" description="Disordered" evidence="1">
    <location>
        <begin position="1223"/>
        <end position="1281"/>
    </location>
</feature>
<accession>A0A1I8IDF9</accession>
<reference evidence="3" key="1">
    <citation type="submission" date="2016-11" db="UniProtKB">
        <authorList>
            <consortium name="WormBaseParasite"/>
        </authorList>
    </citation>
    <scope>IDENTIFICATION</scope>
</reference>
<dbReference type="Proteomes" id="UP000095280">
    <property type="component" value="Unplaced"/>
</dbReference>
<feature type="region of interest" description="Disordered" evidence="1">
    <location>
        <begin position="68"/>
        <end position="98"/>
    </location>
</feature>
<feature type="compositionally biased region" description="Acidic residues" evidence="1">
    <location>
        <begin position="1321"/>
        <end position="1337"/>
    </location>
</feature>
<protein>
    <submittedName>
        <fullName evidence="3">ZU5 domain-containing protein</fullName>
    </submittedName>
</protein>
<feature type="compositionally biased region" description="Polar residues" evidence="1">
    <location>
        <begin position="122"/>
        <end position="131"/>
    </location>
</feature>
<proteinExistence type="predicted"/>
<evidence type="ECO:0000313" key="3">
    <source>
        <dbReference type="WBParaSite" id="maker-uti_cns_0011595-snap-gene-0.3-mRNA-1"/>
    </source>
</evidence>
<feature type="region of interest" description="Disordered" evidence="1">
    <location>
        <begin position="1300"/>
        <end position="1353"/>
    </location>
</feature>
<keyword evidence="2" id="KW-1185">Reference proteome</keyword>
<dbReference type="WBParaSite" id="maker-uti_cns_0011595-snap-gene-0.3-mRNA-1">
    <property type="protein sequence ID" value="maker-uti_cns_0011595-snap-gene-0.3-mRNA-1"/>
    <property type="gene ID" value="maker-uti_cns_0011595-snap-gene-0.3"/>
</dbReference>
<feature type="compositionally biased region" description="Basic and acidic residues" evidence="1">
    <location>
        <begin position="80"/>
        <end position="92"/>
    </location>
</feature>
<organism evidence="2 3">
    <name type="scientific">Macrostomum lignano</name>
    <dbReference type="NCBI Taxonomy" id="282301"/>
    <lineage>
        <taxon>Eukaryota</taxon>
        <taxon>Metazoa</taxon>
        <taxon>Spiralia</taxon>
        <taxon>Lophotrochozoa</taxon>
        <taxon>Platyhelminthes</taxon>
        <taxon>Rhabditophora</taxon>
        <taxon>Macrostomorpha</taxon>
        <taxon>Macrostomida</taxon>
        <taxon>Macrostomidae</taxon>
        <taxon>Macrostomum</taxon>
    </lineage>
</organism>
<evidence type="ECO:0000313" key="2">
    <source>
        <dbReference type="Proteomes" id="UP000095280"/>
    </source>
</evidence>
<evidence type="ECO:0000256" key="1">
    <source>
        <dbReference type="SAM" id="MobiDB-lite"/>
    </source>
</evidence>